<sequence>MPTTRALSARQQSGAAGTAADSDDIANIKAMHAKTASGLSSTESGEASQRATLSLARVPRLFRRTSSASSTSSCSPAPRSFQRTCSSPITLQSPSALEGFDYISSRSRASAPRSSYGGSSTSSQTSSKASTRPTNGFRRVKSSASLCSNSQSNSQASGGEEDDSDEERRYNRRSSRLGGCGRSSETRTSRDDTNKENIAPFRRVEQLTPRQRMNEDRDAQEEAVARRTRSTAATPMRGRHSSPASSIHSGSSEARSSHSLSQSRLHVDLGNADTPRRPTTTRKRSRMARDDESEQGEADVRSPRSSLARLRLQRTPSCASVSSLAEVTDEAESYFSSQNTNVSSVFDVGMASTPDGAASDDDEDDAESQPTSRAPSPVSDFACVPMDAESALDETSLMHDSEAVHDEANAQEHHFSNVYAHARALLRCNAGTDAVDEGVNAAVDQQVIGRDKERKALQRFLHSRFDLYRHMEHSATPAGEGDHGCELDGAQDSGALYVCGMPGTGKTALLRSTLAQLREADLATTSPSIAFVNCMTVEHPRDIFAKVLEAMGVVFDRQNAEKTLDAIARDSRQRTLIVLDEIDHLLGSRTHQNILYRLFSWATGSTPGKDGTGTCALIGIANSLDLTERFVPLLASKGAEPALLHFRPFEAAEIGSVIRARLAALLPCYDQHLSDDDVDAGDTEEPAPLALFAPAALDLASKKIAAATGDLRKALDAARLAIEIVEAEQRKKHAAPDADGWKSEVNGKSLAHLTPKSAPKVSPQHIVKVLASVLGSQQLNKIRALSLQPKLALAAILVCQKRQAEGLAVLGSGNSEAKKFAKPCATSQLADVELTYSAVLRNDGNILPTLESSEFLDVLDLLSVHGFIVMEEAKGSGYSSGTLSAGARRATKKQHIAATRIVRLAISFEDALRGLTTEGSVSGNATSTAAARRLWSAEEERIRRSRGWEARAKEIEATRAEELGGGRMAQGCF</sequence>
<dbReference type="Gene3D" id="1.10.8.60">
    <property type="match status" value="1"/>
</dbReference>
<feature type="region of interest" description="Disordered" evidence="3">
    <location>
        <begin position="1"/>
        <end position="21"/>
    </location>
</feature>
<dbReference type="Pfam" id="PF22606">
    <property type="entry name" value="Cdc6-ORC-like_ATPase_lid"/>
    <property type="match status" value="1"/>
</dbReference>
<evidence type="ECO:0000259" key="4">
    <source>
        <dbReference type="SMART" id="SM00382"/>
    </source>
</evidence>
<dbReference type="GO" id="GO:0016887">
    <property type="term" value="F:ATP hydrolysis activity"/>
    <property type="evidence" value="ECO:0007669"/>
    <property type="project" value="InterPro"/>
</dbReference>
<dbReference type="GO" id="GO:0005634">
    <property type="term" value="C:nucleus"/>
    <property type="evidence" value="ECO:0007669"/>
    <property type="project" value="TreeGrafter"/>
</dbReference>
<feature type="region of interest" description="Disordered" evidence="3">
    <location>
        <begin position="33"/>
        <end position="92"/>
    </location>
</feature>
<keyword evidence="2" id="KW-0235">DNA replication</keyword>
<proteinExistence type="inferred from homology"/>
<feature type="compositionally biased region" description="Acidic residues" evidence="3">
    <location>
        <begin position="358"/>
        <end position="367"/>
    </location>
</feature>
<dbReference type="PANTHER" id="PTHR10763">
    <property type="entry name" value="CELL DIVISION CONTROL PROTEIN 6-RELATED"/>
    <property type="match status" value="1"/>
</dbReference>
<dbReference type="InterPro" id="IPR054425">
    <property type="entry name" value="Cdc6_ORC1-like_ATPase_lid"/>
</dbReference>
<dbReference type="Pfam" id="PF13401">
    <property type="entry name" value="AAA_22"/>
    <property type="match status" value="1"/>
</dbReference>
<comment type="similarity">
    <text evidence="1">Belongs to the CDC6/cdc18 family.</text>
</comment>
<feature type="compositionally biased region" description="Low complexity" evidence="3">
    <location>
        <begin position="142"/>
        <end position="158"/>
    </location>
</feature>
<dbReference type="PANTHER" id="PTHR10763:SF26">
    <property type="entry name" value="CELL DIVISION CONTROL PROTEIN 6 HOMOLOG"/>
    <property type="match status" value="1"/>
</dbReference>
<evidence type="ECO:0000256" key="1">
    <source>
        <dbReference type="ARBA" id="ARBA00006184"/>
    </source>
</evidence>
<feature type="region of interest" description="Disordered" evidence="3">
    <location>
        <begin position="347"/>
        <end position="380"/>
    </location>
</feature>
<dbReference type="AlphaFoldDB" id="A0A0P1BF42"/>
<feature type="compositionally biased region" description="Polar residues" evidence="3">
    <location>
        <begin position="37"/>
        <end position="52"/>
    </location>
</feature>
<feature type="compositionally biased region" description="Polar residues" evidence="3">
    <location>
        <begin position="1"/>
        <end position="12"/>
    </location>
</feature>
<dbReference type="Gene3D" id="3.40.50.300">
    <property type="entry name" value="P-loop containing nucleotide triphosphate hydrolases"/>
    <property type="match status" value="1"/>
</dbReference>
<evidence type="ECO:0000313" key="6">
    <source>
        <dbReference type="Proteomes" id="UP000054845"/>
    </source>
</evidence>
<organism evidence="5 6">
    <name type="scientific">Ceraceosorus bombacis</name>
    <dbReference type="NCBI Taxonomy" id="401625"/>
    <lineage>
        <taxon>Eukaryota</taxon>
        <taxon>Fungi</taxon>
        <taxon>Dikarya</taxon>
        <taxon>Basidiomycota</taxon>
        <taxon>Ustilaginomycotina</taxon>
        <taxon>Exobasidiomycetes</taxon>
        <taxon>Ceraceosorales</taxon>
        <taxon>Ceraceosoraceae</taxon>
        <taxon>Ceraceosorus</taxon>
    </lineage>
</organism>
<feature type="compositionally biased region" description="Polar residues" evidence="3">
    <location>
        <begin position="81"/>
        <end position="92"/>
    </location>
</feature>
<dbReference type="InterPro" id="IPR003593">
    <property type="entry name" value="AAA+_ATPase"/>
</dbReference>
<feature type="compositionally biased region" description="Low complexity" evidence="3">
    <location>
        <begin position="64"/>
        <end position="80"/>
    </location>
</feature>
<feature type="region of interest" description="Disordered" evidence="3">
    <location>
        <begin position="104"/>
        <end position="322"/>
    </location>
</feature>
<dbReference type="EMBL" id="CCYA01000240">
    <property type="protein sequence ID" value="CEH14124.1"/>
    <property type="molecule type" value="Genomic_DNA"/>
</dbReference>
<evidence type="ECO:0000256" key="3">
    <source>
        <dbReference type="SAM" id="MobiDB-lite"/>
    </source>
</evidence>
<reference evidence="5 6" key="1">
    <citation type="submission" date="2014-09" db="EMBL/GenBank/DDBJ databases">
        <authorList>
            <person name="Magalhaes I.L.F."/>
            <person name="Oliveira U."/>
            <person name="Santos F.R."/>
            <person name="Vidigal T.H.D.A."/>
            <person name="Brescovit A.D."/>
            <person name="Santos A.J."/>
        </authorList>
    </citation>
    <scope>NUCLEOTIDE SEQUENCE [LARGE SCALE GENOMIC DNA]</scope>
</reference>
<feature type="compositionally biased region" description="Low complexity" evidence="3">
    <location>
        <begin position="241"/>
        <end position="264"/>
    </location>
</feature>
<dbReference type="InterPro" id="IPR049945">
    <property type="entry name" value="AAA_22"/>
</dbReference>
<keyword evidence="6" id="KW-1185">Reference proteome</keyword>
<dbReference type="InterPro" id="IPR050311">
    <property type="entry name" value="ORC1/CDC6"/>
</dbReference>
<dbReference type="SMART" id="SM00382">
    <property type="entry name" value="AAA"/>
    <property type="match status" value="1"/>
</dbReference>
<protein>
    <submittedName>
        <fullName evidence="5">Pre-initiation complex, subunit CDC6, AAA superfamily ATPase</fullName>
    </submittedName>
</protein>
<dbReference type="GO" id="GO:0033314">
    <property type="term" value="P:mitotic DNA replication checkpoint signaling"/>
    <property type="evidence" value="ECO:0007669"/>
    <property type="project" value="TreeGrafter"/>
</dbReference>
<dbReference type="InterPro" id="IPR027417">
    <property type="entry name" value="P-loop_NTPase"/>
</dbReference>
<feature type="compositionally biased region" description="Low complexity" evidence="3">
    <location>
        <begin position="104"/>
        <end position="131"/>
    </location>
</feature>
<dbReference type="Proteomes" id="UP000054845">
    <property type="component" value="Unassembled WGS sequence"/>
</dbReference>
<accession>A0A0P1BF42</accession>
<dbReference type="OrthoDB" id="1926878at2759"/>
<evidence type="ECO:0000313" key="5">
    <source>
        <dbReference type="EMBL" id="CEH14124.1"/>
    </source>
</evidence>
<name>A0A0P1BF42_9BASI</name>
<dbReference type="GO" id="GO:0003688">
    <property type="term" value="F:DNA replication origin binding"/>
    <property type="evidence" value="ECO:0007669"/>
    <property type="project" value="TreeGrafter"/>
</dbReference>
<dbReference type="STRING" id="401625.A0A0P1BF42"/>
<feature type="compositionally biased region" description="Basic and acidic residues" evidence="3">
    <location>
        <begin position="184"/>
        <end position="195"/>
    </location>
</feature>
<dbReference type="GO" id="GO:0006270">
    <property type="term" value="P:DNA replication initiation"/>
    <property type="evidence" value="ECO:0007669"/>
    <property type="project" value="TreeGrafter"/>
</dbReference>
<feature type="domain" description="AAA+ ATPase" evidence="4">
    <location>
        <begin position="492"/>
        <end position="650"/>
    </location>
</feature>
<feature type="compositionally biased region" description="Low complexity" evidence="3">
    <location>
        <begin position="303"/>
        <end position="314"/>
    </location>
</feature>
<evidence type="ECO:0000256" key="2">
    <source>
        <dbReference type="ARBA" id="ARBA00022705"/>
    </source>
</evidence>
<dbReference type="SUPFAM" id="SSF52540">
    <property type="entry name" value="P-loop containing nucleoside triphosphate hydrolases"/>
    <property type="match status" value="1"/>
</dbReference>